<dbReference type="RefSeq" id="XP_066716369.1">
    <property type="nucleotide sequence ID" value="XM_066857100.1"/>
</dbReference>
<name>A0ABR1VCZ7_9PEZI</name>
<dbReference type="GeneID" id="92090163"/>
<protein>
    <submittedName>
        <fullName evidence="1">Uncharacterized protein</fullName>
    </submittedName>
</protein>
<comment type="caution">
    <text evidence="1">The sequence shown here is derived from an EMBL/GenBank/DDBJ whole genome shotgun (WGS) entry which is preliminary data.</text>
</comment>
<gene>
    <name evidence="1" type="ORF">PG994_005691</name>
</gene>
<organism evidence="1 2">
    <name type="scientific">Apiospora phragmitis</name>
    <dbReference type="NCBI Taxonomy" id="2905665"/>
    <lineage>
        <taxon>Eukaryota</taxon>
        <taxon>Fungi</taxon>
        <taxon>Dikarya</taxon>
        <taxon>Ascomycota</taxon>
        <taxon>Pezizomycotina</taxon>
        <taxon>Sordariomycetes</taxon>
        <taxon>Xylariomycetidae</taxon>
        <taxon>Amphisphaeriales</taxon>
        <taxon>Apiosporaceae</taxon>
        <taxon>Apiospora</taxon>
    </lineage>
</organism>
<keyword evidence="2" id="KW-1185">Reference proteome</keyword>
<dbReference type="Proteomes" id="UP001480595">
    <property type="component" value="Unassembled WGS sequence"/>
</dbReference>
<reference evidence="1 2" key="1">
    <citation type="submission" date="2023-01" db="EMBL/GenBank/DDBJ databases">
        <title>Analysis of 21 Apiospora genomes using comparative genomics revels a genus with tremendous synthesis potential of carbohydrate active enzymes and secondary metabolites.</title>
        <authorList>
            <person name="Sorensen T."/>
        </authorList>
    </citation>
    <scope>NUCLEOTIDE SEQUENCE [LARGE SCALE GENOMIC DNA]</scope>
    <source>
        <strain evidence="1 2">CBS 135458</strain>
    </source>
</reference>
<proteinExistence type="predicted"/>
<evidence type="ECO:0000313" key="1">
    <source>
        <dbReference type="EMBL" id="KAK8069075.1"/>
    </source>
</evidence>
<dbReference type="PANTHER" id="PTHR38850">
    <property type="entry name" value="CERATO-PLATANIN"/>
    <property type="match status" value="1"/>
</dbReference>
<sequence>MNFLASCLEQPGGSWVGRNYQLYNIMDPICIWGTDEACELKDWPSANQATCPSTLGNPVALEGDTVYNILYPSGQEVAAGTGELRKDSGAAGGGIGGSVMGATRMVSWVVCLMTILVGHFTT</sequence>
<evidence type="ECO:0000313" key="2">
    <source>
        <dbReference type="Proteomes" id="UP001480595"/>
    </source>
</evidence>
<dbReference type="EMBL" id="JAQQWL010000006">
    <property type="protein sequence ID" value="KAK8069075.1"/>
    <property type="molecule type" value="Genomic_DNA"/>
</dbReference>
<dbReference type="PANTHER" id="PTHR38850:SF2">
    <property type="entry name" value="CERATO-PLATANIN"/>
    <property type="match status" value="1"/>
</dbReference>
<accession>A0ABR1VCZ7</accession>